<dbReference type="Gene3D" id="3.60.15.10">
    <property type="entry name" value="Ribonuclease Z/Hydroxyacylglutathione hydrolase-like"/>
    <property type="match status" value="1"/>
</dbReference>
<comment type="catalytic activity">
    <reaction evidence="6">
        <text>octanoyl-[ACP] + L-lysyl-[protein] = N(6)-octanoyl-L-lysyl-[protein] + holo-[ACP] + H(+)</text>
        <dbReference type="Rhea" id="RHEA:17665"/>
        <dbReference type="Rhea" id="RHEA-COMP:9636"/>
        <dbReference type="Rhea" id="RHEA-COMP:9685"/>
        <dbReference type="Rhea" id="RHEA-COMP:9752"/>
        <dbReference type="Rhea" id="RHEA-COMP:9928"/>
        <dbReference type="ChEBI" id="CHEBI:15378"/>
        <dbReference type="ChEBI" id="CHEBI:29969"/>
        <dbReference type="ChEBI" id="CHEBI:64479"/>
        <dbReference type="ChEBI" id="CHEBI:78463"/>
        <dbReference type="ChEBI" id="CHEBI:78809"/>
        <dbReference type="EC" id="2.3.1.181"/>
    </reaction>
</comment>
<dbReference type="NCBIfam" id="TIGR00214">
    <property type="entry name" value="lipB"/>
    <property type="match status" value="1"/>
</dbReference>
<evidence type="ECO:0000313" key="9">
    <source>
        <dbReference type="Proteomes" id="UP000030134"/>
    </source>
</evidence>
<evidence type="ECO:0000259" key="7">
    <source>
        <dbReference type="PROSITE" id="PS51733"/>
    </source>
</evidence>
<dbReference type="InterPro" id="IPR004143">
    <property type="entry name" value="BPL_LPL_catalytic"/>
</dbReference>
<comment type="miscellaneous">
    <text evidence="6">In the reaction, the free carboxyl group of octanoic acid is attached via an amide linkage to the epsilon-amino group of a specific lysine residue of lipoyl domains of lipoate-dependent enzymes.</text>
</comment>
<feature type="binding site" evidence="6">
    <location>
        <begin position="442"/>
        <end position="444"/>
    </location>
    <ligand>
        <name>substrate</name>
    </ligand>
</feature>
<feature type="site" description="Lowers pKa of active site Cys" evidence="6">
    <location>
        <position position="426"/>
    </location>
</feature>
<comment type="subcellular location">
    <subcellularLocation>
        <location evidence="6">Cytoplasm</location>
    </subcellularLocation>
</comment>
<keyword evidence="3 6" id="KW-0808">Transferase</keyword>
<dbReference type="eggNOG" id="COG1235">
    <property type="taxonomic scope" value="Bacteria"/>
</dbReference>
<keyword evidence="2 6" id="KW-0963">Cytoplasm</keyword>
<evidence type="ECO:0000256" key="3">
    <source>
        <dbReference type="ARBA" id="ARBA00022679"/>
    </source>
</evidence>
<comment type="function">
    <text evidence="5 6">Catalyzes the transfer of endogenously produced octanoic acid from octanoyl-acyl-carrier-protein onto the lipoyl domains of lipoate-dependent enzymes. Lipoyl-ACP can also act as a substrate although octanoyl-ACP is likely to be the physiological substrate.</text>
</comment>
<dbReference type="SUPFAM" id="SSF56281">
    <property type="entry name" value="Metallo-hydrolase/oxidoreductase"/>
    <property type="match status" value="1"/>
</dbReference>
<evidence type="ECO:0000256" key="1">
    <source>
        <dbReference type="ARBA" id="ARBA00004821"/>
    </source>
</evidence>
<evidence type="ECO:0000313" key="8">
    <source>
        <dbReference type="EMBL" id="KGN97600.1"/>
    </source>
</evidence>
<dbReference type="InterPro" id="IPR020605">
    <property type="entry name" value="Octanoyltransferase_CS"/>
</dbReference>
<comment type="pathway">
    <text evidence="1 6">Protein modification; protein lipoylation via endogenous pathway; protein N(6)-(lipoyl)lysine from octanoyl-[acyl-carrier-protein]: step 1/2.</text>
</comment>
<keyword evidence="9" id="KW-1185">Reference proteome</keyword>
<sequence>MNKLHSITLLGSGTSTGVPEVGCYCSTCLSKDPKDKRSRTSVLLQTVEGKRILIDCSPDFREQAIRESIDSLDAIILTHEHYDHIGGLDDLRTIAWLKDLPIYGEERVLASIRHRLHYYFSPHPYPGTPRLTLHTIDEAPFEVEGLTFTPIRLWHGKLPILGFRVENFVFITDLKSIAPEETEKIKGADTLFINGLRYTKPHPTHQTIEEAVELAIQSGVRQTYLIHLSHHAPCTEEMNLRLPEGIKASFDGLHLKANKEGEYIYQGKKSSDSLDSHLPYSYKDCGHIEYAKAYELQKNLFEAAILHKQNKTIADNHLLFCEHEPVFTLGKHGKEQNMLLSGALLSQRGVKLHRIDRGGDITYHGPGQITGYPIFDLEQFGMGIKQYIYTMEQCIIETLLLNGIVGERLEGATGVWIEPNTSKARKICAIGVHASRFITLHGFALNVFTDLSYFSWINPCGFTNKGVTSMEQEMKSTTSMELVKQQLEESFRRHFTLAYRKHHTSKESSQTIALTKNAQ</sequence>
<dbReference type="GO" id="GO:0009249">
    <property type="term" value="P:protein lipoylation"/>
    <property type="evidence" value="ECO:0007669"/>
    <property type="project" value="InterPro"/>
</dbReference>
<comment type="caution">
    <text evidence="8">The sequence shown here is derived from an EMBL/GenBank/DDBJ whole genome shotgun (WGS) entry which is preliminary data.</text>
</comment>
<dbReference type="InterPro" id="IPR001279">
    <property type="entry name" value="Metallo-B-lactamas"/>
</dbReference>
<dbReference type="eggNOG" id="COG0321">
    <property type="taxonomic scope" value="Bacteria"/>
</dbReference>
<dbReference type="EMBL" id="JQZW01000012">
    <property type="protein sequence ID" value="KGN97600.1"/>
    <property type="molecule type" value="Genomic_DNA"/>
</dbReference>
<comment type="similarity">
    <text evidence="6">Belongs to the LipB family.</text>
</comment>
<evidence type="ECO:0000256" key="2">
    <source>
        <dbReference type="ARBA" id="ARBA00022490"/>
    </source>
</evidence>
<accession>A0A0A2G5E9</accession>
<dbReference type="Gene3D" id="3.30.930.10">
    <property type="entry name" value="Bira Bifunctional Protein, Domain 2"/>
    <property type="match status" value="1"/>
</dbReference>
<evidence type="ECO:0000256" key="5">
    <source>
        <dbReference type="ARBA" id="ARBA00024732"/>
    </source>
</evidence>
<dbReference type="NCBIfam" id="NF010925">
    <property type="entry name" value="PRK14345.1"/>
    <property type="match status" value="1"/>
</dbReference>
<dbReference type="Proteomes" id="UP000030134">
    <property type="component" value="Unassembled WGS sequence"/>
</dbReference>
<dbReference type="PANTHER" id="PTHR10993">
    <property type="entry name" value="OCTANOYLTRANSFERASE"/>
    <property type="match status" value="1"/>
</dbReference>
<dbReference type="Pfam" id="PF21948">
    <property type="entry name" value="LplA-B_cat"/>
    <property type="match status" value="1"/>
</dbReference>
<keyword evidence="8" id="KW-0378">Hydrolase</keyword>
<feature type="domain" description="BPL/LPL catalytic" evidence="7">
    <location>
        <begin position="312"/>
        <end position="499"/>
    </location>
</feature>
<dbReference type="GO" id="GO:0005737">
    <property type="term" value="C:cytoplasm"/>
    <property type="evidence" value="ECO:0007669"/>
    <property type="project" value="UniProtKB-SubCell"/>
</dbReference>
<dbReference type="OrthoDB" id="9781189at2"/>
<dbReference type="Pfam" id="PF12706">
    <property type="entry name" value="Lactamase_B_2"/>
    <property type="match status" value="1"/>
</dbReference>
<dbReference type="InterPro" id="IPR000544">
    <property type="entry name" value="Octanoyltransferase"/>
</dbReference>
<dbReference type="SMART" id="SM00849">
    <property type="entry name" value="Lactamase_B"/>
    <property type="match status" value="1"/>
</dbReference>
<dbReference type="EC" id="2.3.1.181" evidence="6"/>
<feature type="binding site" evidence="6">
    <location>
        <begin position="357"/>
        <end position="364"/>
    </location>
    <ligand>
        <name>substrate</name>
    </ligand>
</feature>
<dbReference type="GO" id="GO:0033819">
    <property type="term" value="F:lipoyl(octanoyl) transferase activity"/>
    <property type="evidence" value="ECO:0007669"/>
    <property type="project" value="UniProtKB-EC"/>
</dbReference>
<dbReference type="AlphaFoldDB" id="A0A0A2G5E9"/>
<organism evidence="8 9">
    <name type="scientific">Porphyromonas gingivicanis</name>
    <dbReference type="NCBI Taxonomy" id="266762"/>
    <lineage>
        <taxon>Bacteria</taxon>
        <taxon>Pseudomonadati</taxon>
        <taxon>Bacteroidota</taxon>
        <taxon>Bacteroidia</taxon>
        <taxon>Bacteroidales</taxon>
        <taxon>Porphyromonadaceae</taxon>
        <taxon>Porphyromonas</taxon>
    </lineage>
</organism>
<protein>
    <recommendedName>
        <fullName evidence="6">Octanoyltransferase</fullName>
        <ecNumber evidence="6">2.3.1.181</ecNumber>
    </recommendedName>
    <alternativeName>
        <fullName evidence="6">Lipoate-protein ligase B</fullName>
    </alternativeName>
    <alternativeName>
        <fullName evidence="6">Lipoyl/octanoyl transferase</fullName>
    </alternativeName>
    <alternativeName>
        <fullName evidence="6">Octanoyl-[acyl-carrier-protein]-protein N-octanoyltransferase</fullName>
    </alternativeName>
</protein>
<dbReference type="STRING" id="266762.HQ36_06920"/>
<proteinExistence type="inferred from homology"/>
<dbReference type="CDD" id="cd16279">
    <property type="entry name" value="metallo-hydrolase-like_MBL-fold"/>
    <property type="match status" value="1"/>
</dbReference>
<reference evidence="8 9" key="1">
    <citation type="submission" date="2014-08" db="EMBL/GenBank/DDBJ databases">
        <title>Porphyromonas gingivicanis strain:COT-022_OH1391 Genome sequencing.</title>
        <authorList>
            <person name="Wallis C."/>
            <person name="Deusch O."/>
            <person name="O'Flynn C."/>
            <person name="Davis I."/>
            <person name="Jospin G."/>
            <person name="Darling A.E."/>
            <person name="Coil D.A."/>
            <person name="Alexiev A."/>
            <person name="Horsfall A."/>
            <person name="Kirkwood N."/>
            <person name="Harris S."/>
            <person name="Eisen J.A."/>
        </authorList>
    </citation>
    <scope>NUCLEOTIDE SEQUENCE [LARGE SCALE GENOMIC DNA]</scope>
    <source>
        <strain evidence="9">COT-022 OH1391</strain>
    </source>
</reference>
<dbReference type="GO" id="GO:0016787">
    <property type="term" value="F:hydrolase activity"/>
    <property type="evidence" value="ECO:0007669"/>
    <property type="project" value="UniProtKB-KW"/>
</dbReference>
<dbReference type="PROSITE" id="PS01313">
    <property type="entry name" value="LIPB"/>
    <property type="match status" value="1"/>
</dbReference>
<dbReference type="InterPro" id="IPR045864">
    <property type="entry name" value="aa-tRNA-synth_II/BPL/LPL"/>
</dbReference>
<dbReference type="PROSITE" id="PS51733">
    <property type="entry name" value="BPL_LPL_CATALYTIC"/>
    <property type="match status" value="1"/>
</dbReference>
<evidence type="ECO:0000256" key="4">
    <source>
        <dbReference type="ARBA" id="ARBA00023315"/>
    </source>
</evidence>
<dbReference type="SUPFAM" id="SSF55681">
    <property type="entry name" value="Class II aaRS and biotin synthetases"/>
    <property type="match status" value="1"/>
</dbReference>
<name>A0A0A2G5E9_9PORP</name>
<dbReference type="HAMAP" id="MF_00013">
    <property type="entry name" value="LipB"/>
    <property type="match status" value="1"/>
</dbReference>
<keyword evidence="4 6" id="KW-0012">Acyltransferase</keyword>
<dbReference type="UniPathway" id="UPA00538">
    <property type="reaction ID" value="UER00592"/>
</dbReference>
<feature type="active site" description="Acyl-thioester intermediate" evidence="6">
    <location>
        <position position="460"/>
    </location>
</feature>
<evidence type="ECO:0000256" key="6">
    <source>
        <dbReference type="HAMAP-Rule" id="MF_00013"/>
    </source>
</evidence>
<gene>
    <name evidence="6" type="primary">lipB</name>
    <name evidence="8" type="ORF">HQ36_06920</name>
</gene>
<feature type="binding site" evidence="6">
    <location>
        <begin position="429"/>
        <end position="431"/>
    </location>
    <ligand>
        <name>substrate</name>
    </ligand>
</feature>
<dbReference type="CDD" id="cd16444">
    <property type="entry name" value="LipB"/>
    <property type="match status" value="1"/>
</dbReference>
<dbReference type="PANTHER" id="PTHR10993:SF12">
    <property type="entry name" value="OCTANOYLTRANSFERASE"/>
    <property type="match status" value="1"/>
</dbReference>
<dbReference type="InterPro" id="IPR036866">
    <property type="entry name" value="RibonucZ/Hydroxyglut_hydro"/>
</dbReference>